<dbReference type="GO" id="GO:0003677">
    <property type="term" value="F:DNA binding"/>
    <property type="evidence" value="ECO:0007669"/>
    <property type="project" value="InterPro"/>
</dbReference>
<comment type="caution">
    <text evidence="3">The sequence shown here is derived from an EMBL/GenBank/DDBJ whole genome shotgun (WGS) entry which is preliminary data.</text>
</comment>
<dbReference type="InterPro" id="IPR008807">
    <property type="entry name" value="ROS_MUCR"/>
</dbReference>
<dbReference type="EMBL" id="JACHOV010000007">
    <property type="protein sequence ID" value="MBB4641667.1"/>
    <property type="molecule type" value="Genomic_DNA"/>
</dbReference>
<evidence type="ECO:0000313" key="4">
    <source>
        <dbReference type="Proteomes" id="UP000575068"/>
    </source>
</evidence>
<organism evidence="3 4">
    <name type="scientific">Rhizorhapis suberifaciens</name>
    <name type="common">corky root of lettuce</name>
    <dbReference type="NCBI Taxonomy" id="13656"/>
    <lineage>
        <taxon>Bacteria</taxon>
        <taxon>Pseudomonadati</taxon>
        <taxon>Pseudomonadota</taxon>
        <taxon>Alphaproteobacteria</taxon>
        <taxon>Sphingomonadales</taxon>
        <taxon>Sphingomonadaceae</taxon>
        <taxon>Rhizorhapis</taxon>
    </lineage>
</organism>
<dbReference type="GO" id="GO:0006355">
    <property type="term" value="P:regulation of DNA-templated transcription"/>
    <property type="evidence" value="ECO:0007669"/>
    <property type="project" value="InterPro"/>
</dbReference>
<protein>
    <submittedName>
        <fullName evidence="3">Putative transcriptional regulator</fullName>
    </submittedName>
</protein>
<accession>A0A840HVM4</accession>
<dbReference type="AlphaFoldDB" id="A0A840HVM4"/>
<proteinExistence type="inferred from homology"/>
<evidence type="ECO:0000256" key="2">
    <source>
        <dbReference type="SAM" id="MobiDB-lite"/>
    </source>
</evidence>
<gene>
    <name evidence="3" type="ORF">HNQ99_001980</name>
</gene>
<evidence type="ECO:0000313" key="3">
    <source>
        <dbReference type="EMBL" id="MBB4641667.1"/>
    </source>
</evidence>
<dbReference type="Proteomes" id="UP000575068">
    <property type="component" value="Unassembled WGS sequence"/>
</dbReference>
<name>A0A840HVM4_9SPHN</name>
<dbReference type="GO" id="GO:0008270">
    <property type="term" value="F:zinc ion binding"/>
    <property type="evidence" value="ECO:0007669"/>
    <property type="project" value="InterPro"/>
</dbReference>
<sequence>MEQFDARRAAMELVTAFVNNHQLTAAELPTLLTEVFNAVSGFGAKNGLAADLTPAAPLTSQVPAPVSAKTIQALSVELAPPPPLVPMAAIGIEESIRDPDFILSLITGQKFKTLKRHLRAHGLSEAEYRQRFNLPGDYPLVAPSYSQTRRNVAHNMGLGRRNGSAPAKAEMPETAVPVRPEIQALAAAKSKASAPGRGKAKSKPMDATKIAKPKSAAPAQRSAADSQKPTATRKPAAIKPPSEAAGKPLVSAANSNGKAKRVRRGKLSPVFS</sequence>
<comment type="similarity">
    <text evidence="1">Belongs to the ros/MucR family.</text>
</comment>
<reference evidence="3 4" key="1">
    <citation type="submission" date="2020-08" db="EMBL/GenBank/DDBJ databases">
        <title>Genomic Encyclopedia of Type Strains, Phase IV (KMG-IV): sequencing the most valuable type-strain genomes for metagenomic binning, comparative biology and taxonomic classification.</title>
        <authorList>
            <person name="Goeker M."/>
        </authorList>
    </citation>
    <scope>NUCLEOTIDE SEQUENCE [LARGE SCALE GENOMIC DNA]</scope>
    <source>
        <strain evidence="3 4">DSM 7465</strain>
    </source>
</reference>
<dbReference type="InterPro" id="IPR041920">
    <property type="entry name" value="ROS/MUCR_sf"/>
</dbReference>
<keyword evidence="4" id="KW-1185">Reference proteome</keyword>
<feature type="compositionally biased region" description="Low complexity" evidence="2">
    <location>
        <begin position="186"/>
        <end position="197"/>
    </location>
</feature>
<dbReference type="Gene3D" id="1.10.10.1550">
    <property type="entry name" value="ROS/MUCR transcriptional regulator protein"/>
    <property type="match status" value="1"/>
</dbReference>
<dbReference type="Pfam" id="PF05443">
    <property type="entry name" value="ROS_MUCR"/>
    <property type="match status" value="1"/>
</dbReference>
<dbReference type="RefSeq" id="WP_184475477.1">
    <property type="nucleotide sequence ID" value="NZ_JACHOV010000007.1"/>
</dbReference>
<evidence type="ECO:0000256" key="1">
    <source>
        <dbReference type="ARBA" id="ARBA00007031"/>
    </source>
</evidence>
<feature type="region of interest" description="Disordered" evidence="2">
    <location>
        <begin position="186"/>
        <end position="272"/>
    </location>
</feature>